<dbReference type="PANTHER" id="PTHR25462:SF296">
    <property type="entry name" value="MEIOTIC P26, ISOFORM F"/>
    <property type="match status" value="1"/>
</dbReference>
<dbReference type="PANTHER" id="PTHR25462">
    <property type="entry name" value="BONUS, ISOFORM C-RELATED"/>
    <property type="match status" value="1"/>
</dbReference>
<organism evidence="3 4">
    <name type="scientific">Mytilus edulis</name>
    <name type="common">Blue mussel</name>
    <dbReference type="NCBI Taxonomy" id="6550"/>
    <lineage>
        <taxon>Eukaryota</taxon>
        <taxon>Metazoa</taxon>
        <taxon>Spiralia</taxon>
        <taxon>Lophotrochozoa</taxon>
        <taxon>Mollusca</taxon>
        <taxon>Bivalvia</taxon>
        <taxon>Autobranchia</taxon>
        <taxon>Pteriomorphia</taxon>
        <taxon>Mytilida</taxon>
        <taxon>Mytiloidea</taxon>
        <taxon>Mytilidae</taxon>
        <taxon>Mytilinae</taxon>
        <taxon>Mytilus</taxon>
    </lineage>
</organism>
<dbReference type="OrthoDB" id="6106053at2759"/>
<protein>
    <recommendedName>
        <fullName evidence="2">B box-type domain-containing protein</fullName>
    </recommendedName>
</protein>
<name>A0A8S3TIT5_MYTED</name>
<feature type="domain" description="B box-type" evidence="2">
    <location>
        <begin position="11"/>
        <end position="59"/>
    </location>
</feature>
<dbReference type="Gene3D" id="4.10.830.40">
    <property type="match status" value="1"/>
</dbReference>
<reference evidence="3" key="1">
    <citation type="submission" date="2021-03" db="EMBL/GenBank/DDBJ databases">
        <authorList>
            <person name="Bekaert M."/>
        </authorList>
    </citation>
    <scope>NUCLEOTIDE SEQUENCE</scope>
</reference>
<feature type="domain" description="B box-type" evidence="2">
    <location>
        <begin position="73"/>
        <end position="114"/>
    </location>
</feature>
<dbReference type="Pfam" id="PF00643">
    <property type="entry name" value="zf-B_box"/>
    <property type="match status" value="1"/>
</dbReference>
<dbReference type="PROSITE" id="PS50119">
    <property type="entry name" value="ZF_BBOX"/>
    <property type="match status" value="2"/>
</dbReference>
<keyword evidence="4" id="KW-1185">Reference proteome</keyword>
<sequence>MALSKSVIKAQDIISCNLCESETKLKWKCLDCDLLMCNKCCDKVHPKFKNAKDHTIVDIKQVGVSGTNRNLDFTNIKCKVHTTQSCCIFCSNCDKLACPSCITKGHAGHTFIEIKEAYEMKVEWLKSQKGKLEMKAKKIDDEEKTLDQVTDRRIPIVRRPFKIFNIKGKL</sequence>
<dbReference type="AlphaFoldDB" id="A0A8S3TIT5"/>
<evidence type="ECO:0000256" key="1">
    <source>
        <dbReference type="PROSITE-ProRule" id="PRU00024"/>
    </source>
</evidence>
<dbReference type="GO" id="GO:0008270">
    <property type="term" value="F:zinc ion binding"/>
    <property type="evidence" value="ECO:0007669"/>
    <property type="project" value="UniProtKB-KW"/>
</dbReference>
<gene>
    <name evidence="3" type="ORF">MEDL_43065</name>
</gene>
<keyword evidence="1" id="KW-0862">Zinc</keyword>
<dbReference type="EMBL" id="CAJPWZ010002054">
    <property type="protein sequence ID" value="CAG2230207.1"/>
    <property type="molecule type" value="Genomic_DNA"/>
</dbReference>
<dbReference type="Proteomes" id="UP000683360">
    <property type="component" value="Unassembled WGS sequence"/>
</dbReference>
<keyword evidence="1" id="KW-0479">Metal-binding</keyword>
<dbReference type="SMART" id="SM00336">
    <property type="entry name" value="BBOX"/>
    <property type="match status" value="2"/>
</dbReference>
<dbReference type="SUPFAM" id="SSF57845">
    <property type="entry name" value="B-box zinc-binding domain"/>
    <property type="match status" value="1"/>
</dbReference>
<dbReference type="Gene3D" id="3.30.160.60">
    <property type="entry name" value="Classic Zinc Finger"/>
    <property type="match status" value="1"/>
</dbReference>
<dbReference type="CDD" id="cd19757">
    <property type="entry name" value="Bbox1"/>
    <property type="match status" value="1"/>
</dbReference>
<evidence type="ECO:0000313" key="3">
    <source>
        <dbReference type="EMBL" id="CAG2230207.1"/>
    </source>
</evidence>
<proteinExistence type="predicted"/>
<keyword evidence="1" id="KW-0863">Zinc-finger</keyword>
<accession>A0A8S3TIT5</accession>
<comment type="caution">
    <text evidence="3">The sequence shown here is derived from an EMBL/GenBank/DDBJ whole genome shotgun (WGS) entry which is preliminary data.</text>
</comment>
<dbReference type="InterPro" id="IPR000315">
    <property type="entry name" value="Znf_B-box"/>
</dbReference>
<evidence type="ECO:0000313" key="4">
    <source>
        <dbReference type="Proteomes" id="UP000683360"/>
    </source>
</evidence>
<dbReference type="InterPro" id="IPR047153">
    <property type="entry name" value="TRIM45/56/19-like"/>
</dbReference>
<evidence type="ECO:0000259" key="2">
    <source>
        <dbReference type="PROSITE" id="PS50119"/>
    </source>
</evidence>